<feature type="chain" id="PRO_5012313468" description="MD-2-related lipid-recognition domain-containing protein" evidence="4">
    <location>
        <begin position="18"/>
        <end position="157"/>
    </location>
</feature>
<evidence type="ECO:0000313" key="6">
    <source>
        <dbReference type="EMBL" id="PAV63064.1"/>
    </source>
</evidence>
<keyword evidence="4" id="KW-0732">Signal</keyword>
<comment type="similarity">
    <text evidence="2">Belongs to the NPC2 family.</text>
</comment>
<protein>
    <recommendedName>
        <fullName evidence="5">MD-2-related lipid-recognition domain-containing protein</fullName>
    </recommendedName>
</protein>
<evidence type="ECO:0000313" key="7">
    <source>
        <dbReference type="Proteomes" id="UP000218231"/>
    </source>
</evidence>
<reference evidence="6 7" key="1">
    <citation type="journal article" date="2017" name="Curr. Biol.">
        <title>Genome architecture and evolution of a unichromosomal asexual nematode.</title>
        <authorList>
            <person name="Fradin H."/>
            <person name="Zegar C."/>
            <person name="Gutwein M."/>
            <person name="Lucas J."/>
            <person name="Kovtun M."/>
            <person name="Corcoran D."/>
            <person name="Baugh L.R."/>
            <person name="Kiontke K."/>
            <person name="Gunsalus K."/>
            <person name="Fitch D.H."/>
            <person name="Piano F."/>
        </authorList>
    </citation>
    <scope>NUCLEOTIDE SEQUENCE [LARGE SCALE GENOMIC DNA]</scope>
    <source>
        <strain evidence="6">PF1309</strain>
    </source>
</reference>
<dbReference type="FunFam" id="2.60.40.770:FF:000001">
    <property type="entry name" value="NPC intracellular cholesterol transporter 2"/>
    <property type="match status" value="1"/>
</dbReference>
<comment type="caution">
    <text evidence="6">The sequence shown here is derived from an EMBL/GenBank/DDBJ whole genome shotgun (WGS) entry which is preliminary data.</text>
</comment>
<keyword evidence="7" id="KW-1185">Reference proteome</keyword>
<dbReference type="Gene3D" id="2.60.40.770">
    <property type="match status" value="1"/>
</dbReference>
<organism evidence="6 7">
    <name type="scientific">Diploscapter pachys</name>
    <dbReference type="NCBI Taxonomy" id="2018661"/>
    <lineage>
        <taxon>Eukaryota</taxon>
        <taxon>Metazoa</taxon>
        <taxon>Ecdysozoa</taxon>
        <taxon>Nematoda</taxon>
        <taxon>Chromadorea</taxon>
        <taxon>Rhabditida</taxon>
        <taxon>Rhabditina</taxon>
        <taxon>Rhabditomorpha</taxon>
        <taxon>Rhabditoidea</taxon>
        <taxon>Rhabditidae</taxon>
        <taxon>Diploscapter</taxon>
    </lineage>
</organism>
<dbReference type="GO" id="GO:0015918">
    <property type="term" value="P:sterol transport"/>
    <property type="evidence" value="ECO:0007669"/>
    <property type="project" value="InterPro"/>
</dbReference>
<accession>A0A2A2JMW3</accession>
<evidence type="ECO:0000256" key="1">
    <source>
        <dbReference type="ARBA" id="ARBA00004613"/>
    </source>
</evidence>
<evidence type="ECO:0000256" key="2">
    <source>
        <dbReference type="ARBA" id="ARBA00006370"/>
    </source>
</evidence>
<comment type="subcellular location">
    <subcellularLocation>
        <location evidence="1">Secreted</location>
    </subcellularLocation>
</comment>
<evidence type="ECO:0000256" key="3">
    <source>
        <dbReference type="ARBA" id="ARBA00022525"/>
    </source>
</evidence>
<dbReference type="Pfam" id="PF02221">
    <property type="entry name" value="E1_DerP2_DerF2"/>
    <property type="match status" value="1"/>
</dbReference>
<dbReference type="GO" id="GO:0032934">
    <property type="term" value="F:sterol binding"/>
    <property type="evidence" value="ECO:0007669"/>
    <property type="project" value="InterPro"/>
</dbReference>
<name>A0A2A2JMW3_9BILA</name>
<dbReference type="AlphaFoldDB" id="A0A2A2JMW3"/>
<dbReference type="SMART" id="SM00737">
    <property type="entry name" value="ML"/>
    <property type="match status" value="1"/>
</dbReference>
<keyword evidence="3" id="KW-0964">Secreted</keyword>
<dbReference type="Proteomes" id="UP000218231">
    <property type="component" value="Unassembled WGS sequence"/>
</dbReference>
<dbReference type="InterPro" id="IPR014756">
    <property type="entry name" value="Ig_E-set"/>
</dbReference>
<proteinExistence type="inferred from homology"/>
<dbReference type="EMBL" id="LIAE01010332">
    <property type="protein sequence ID" value="PAV63064.1"/>
    <property type="molecule type" value="Genomic_DNA"/>
</dbReference>
<dbReference type="SUPFAM" id="SSF81296">
    <property type="entry name" value="E set domains"/>
    <property type="match status" value="1"/>
</dbReference>
<feature type="domain" description="MD-2-related lipid-recognition" evidence="5">
    <location>
        <begin position="24"/>
        <end position="153"/>
    </location>
</feature>
<dbReference type="GO" id="GO:0005576">
    <property type="term" value="C:extracellular region"/>
    <property type="evidence" value="ECO:0007669"/>
    <property type="project" value="UniProtKB-SubCell"/>
</dbReference>
<dbReference type="STRING" id="2018661.A0A2A2JMW3"/>
<sequence>MMLRLVFISVFIAISTADFVPIGFKNCNSLSTLNGVEVDGCTVKELEGGKKQCLIKQGTTPKIRVNFTPNEDIATMKTKVKAKIGSGSYVDFPMETDDACKSSLKCPLKKGTAYSYNWGIEMMHQYPLNENIQVNWILSRDGKAKDICFIFLVKLEA</sequence>
<dbReference type="InterPro" id="IPR039670">
    <property type="entry name" value="NPC2-like"/>
</dbReference>
<dbReference type="InterPro" id="IPR003172">
    <property type="entry name" value="ML_dom"/>
</dbReference>
<evidence type="ECO:0000256" key="4">
    <source>
        <dbReference type="SAM" id="SignalP"/>
    </source>
</evidence>
<dbReference type="OrthoDB" id="4937502at2759"/>
<dbReference type="PANTHER" id="PTHR11306:SF68">
    <property type="entry name" value="NPC INTRACELLULAR CHOLESTEROL TRANSPORTER 2"/>
    <property type="match status" value="1"/>
</dbReference>
<dbReference type="PANTHER" id="PTHR11306">
    <property type="entry name" value="NIEMANN PICK TYPE C2 PROTEIN NPC2-RELATED"/>
    <property type="match status" value="1"/>
</dbReference>
<feature type="signal peptide" evidence="4">
    <location>
        <begin position="1"/>
        <end position="17"/>
    </location>
</feature>
<evidence type="ECO:0000259" key="5">
    <source>
        <dbReference type="SMART" id="SM00737"/>
    </source>
</evidence>
<gene>
    <name evidence="6" type="ORF">WR25_14742</name>
</gene>